<accession>A0A9P0QN68</accession>
<evidence type="ECO:0000313" key="4">
    <source>
        <dbReference type="Proteomes" id="UP000837801"/>
    </source>
</evidence>
<feature type="compositionally biased region" description="Polar residues" evidence="2">
    <location>
        <begin position="36"/>
        <end position="54"/>
    </location>
</feature>
<dbReference type="Proteomes" id="UP000837801">
    <property type="component" value="Unassembled WGS sequence"/>
</dbReference>
<dbReference type="GO" id="GO:0046579">
    <property type="term" value="P:positive regulation of Ras protein signal transduction"/>
    <property type="evidence" value="ECO:0007669"/>
    <property type="project" value="TreeGrafter"/>
</dbReference>
<evidence type="ECO:0000313" key="3">
    <source>
        <dbReference type="EMBL" id="CAH2351479.1"/>
    </source>
</evidence>
<dbReference type="AlphaFoldDB" id="A0A9P0QN68"/>
<proteinExistence type="inferred from homology"/>
<keyword evidence="4" id="KW-1185">Reference proteome</keyword>
<dbReference type="InterPro" id="IPR018865">
    <property type="entry name" value="STK19-like"/>
</dbReference>
<protein>
    <submittedName>
        <fullName evidence="3">Uncharacterized protein</fullName>
    </submittedName>
</protein>
<dbReference type="OrthoDB" id="3980126at2759"/>
<gene>
    <name evidence="3" type="ORF">CLIB1423_03S07228</name>
</gene>
<feature type="region of interest" description="Disordered" evidence="2">
    <location>
        <begin position="36"/>
        <end position="56"/>
    </location>
</feature>
<comment type="caution">
    <text evidence="3">The sequence shown here is derived from an EMBL/GenBank/DDBJ whole genome shotgun (WGS) entry which is preliminary data.</text>
</comment>
<evidence type="ECO:0000256" key="2">
    <source>
        <dbReference type="SAM" id="MobiDB-lite"/>
    </source>
</evidence>
<dbReference type="Pfam" id="PF10494">
    <property type="entry name" value="Stk19"/>
    <property type="match status" value="1"/>
</dbReference>
<reference evidence="3" key="1">
    <citation type="submission" date="2022-03" db="EMBL/GenBank/DDBJ databases">
        <authorList>
            <person name="Legras J.-L."/>
            <person name="Devillers H."/>
            <person name="Grondin C."/>
        </authorList>
    </citation>
    <scope>NUCLEOTIDE SEQUENCE</scope>
    <source>
        <strain evidence="3">CLIB 1423</strain>
    </source>
</reference>
<dbReference type="PANTHER" id="PTHR15243">
    <property type="entry name" value="SERINE/THREONINE-PROTEIN KINASE 19"/>
    <property type="match status" value="1"/>
</dbReference>
<sequence>MAGTLRFTAAKTSIINKKSGSSSVNPLKRLLPSQSKYQQNLKSRSQKIDTPSQNTKKEEPLTILDYNVQLDYQLSQREDLMTAIDTILDNQWSESSSLQDRYHSAATKSANTPQELLFSLSGLSMQTKAEIMKYRVDQLPHGLVTVNQIYSIYEKLGHTFVDRSLELRIREGKLKKFIITNASPIISRSPQKFQSGKVTYGFENVEIVVKLDNYLNHVQGSIAKASEDEEVSKCLEKFASFVRENPTALYISSNLNKEENFTPENIATLVDFGYVTLTSNHLNEIESHQYAVSYPNCGTYLKLINACRTWLVKFLSKSKFKEVLETQMYDRWEGITQQTNSNAGSQFASSSKMTNFRKPYYGFELNWVLADALGAGVVEVFSTPVGRGWRLTGKM</sequence>
<comment type="similarity">
    <text evidence="1">Belongs to the STK19 family.</text>
</comment>
<name>A0A9P0QN68_9ASCO</name>
<dbReference type="EMBL" id="CAKXYY010000003">
    <property type="protein sequence ID" value="CAH2351479.1"/>
    <property type="molecule type" value="Genomic_DNA"/>
</dbReference>
<dbReference type="PANTHER" id="PTHR15243:SF0">
    <property type="entry name" value="SERINE_THREONINE-PROTEIN KINASE 19"/>
    <property type="match status" value="1"/>
</dbReference>
<organism evidence="3 4">
    <name type="scientific">[Candida] railenensis</name>
    <dbReference type="NCBI Taxonomy" id="45579"/>
    <lineage>
        <taxon>Eukaryota</taxon>
        <taxon>Fungi</taxon>
        <taxon>Dikarya</taxon>
        <taxon>Ascomycota</taxon>
        <taxon>Saccharomycotina</taxon>
        <taxon>Pichiomycetes</taxon>
        <taxon>Debaryomycetaceae</taxon>
        <taxon>Kurtzmaniella</taxon>
    </lineage>
</organism>
<evidence type="ECO:0000256" key="1">
    <source>
        <dbReference type="ARBA" id="ARBA00093458"/>
    </source>
</evidence>